<accession>A0A2S3ISU0</accession>
<dbReference type="GO" id="GO:0016020">
    <property type="term" value="C:membrane"/>
    <property type="evidence" value="ECO:0007669"/>
    <property type="project" value="UniProtKB-SubCell"/>
</dbReference>
<evidence type="ECO:0000259" key="8">
    <source>
        <dbReference type="PROSITE" id="PS50850"/>
    </source>
</evidence>
<dbReference type="Gramene" id="PAN50813">
    <property type="protein sequence ID" value="PAN50813"/>
    <property type="gene ID" value="PAHAL_9G548600"/>
</dbReference>
<feature type="transmembrane region" description="Helical" evidence="7">
    <location>
        <begin position="254"/>
        <end position="276"/>
    </location>
</feature>
<protein>
    <recommendedName>
        <fullName evidence="8">Major facilitator superfamily (MFS) profile domain-containing protein</fullName>
    </recommendedName>
</protein>
<feature type="transmembrane region" description="Helical" evidence="7">
    <location>
        <begin position="163"/>
        <end position="186"/>
    </location>
</feature>
<evidence type="ECO:0000313" key="9">
    <source>
        <dbReference type="EMBL" id="PAN50813.1"/>
    </source>
</evidence>
<dbReference type="InterPro" id="IPR036259">
    <property type="entry name" value="MFS_trans_sf"/>
</dbReference>
<comment type="subcellular location">
    <subcellularLocation>
        <location evidence="1">Membrane</location>
        <topology evidence="1">Multi-pass membrane protein</topology>
    </subcellularLocation>
</comment>
<dbReference type="Pfam" id="PF07690">
    <property type="entry name" value="MFS_1"/>
    <property type="match status" value="1"/>
</dbReference>
<feature type="transmembrane region" description="Helical" evidence="7">
    <location>
        <begin position="288"/>
        <end position="309"/>
    </location>
</feature>
<keyword evidence="3 7" id="KW-0812">Transmembrane</keyword>
<dbReference type="PANTHER" id="PTHR23505:SF59">
    <property type="entry name" value="MAJOR FACILITATOR SUPERFAMILY PROTEIN"/>
    <property type="match status" value="1"/>
</dbReference>
<name>A0A2S3ISU0_9POAL</name>
<dbReference type="InterPro" id="IPR020846">
    <property type="entry name" value="MFS_dom"/>
</dbReference>
<dbReference type="AlphaFoldDB" id="A0A2S3ISU0"/>
<evidence type="ECO:0000256" key="5">
    <source>
        <dbReference type="ARBA" id="ARBA00023136"/>
    </source>
</evidence>
<sequence length="509" mass="53226">MPNADPLCPAGAAQCHPLWCARAGADSRAGMAGRRRQWTLALVSVAALLERADEALLPAVYREVGAALGASPSALGSLTMCRALVQTLCYPLATWAAARYDRARVVAAGAFLWAAATLLVGASGSFLQMALARGFNGVGLAVAVPAIYSLVADYSDDTTRGWAFGWVVMAQTVGFIAGSSFGLLLAPISLLGVPGWRLAFYAVALISVCIAALVWLLAADPRPVVTKDDAAPAPTLADLVREAKDVVRVPTFQLIVALGVAGSVPWSAFNFITMWLELIGFSHGQTSLIISLASIANLLGILFAGFLGDTMARRFPRTGRVALAQASTALTVPLAAALLLAFPGDPSAVVPYAAVCFAFGFTVSWPPVSTTNPIFAEIVPEKARTTVYALDRCFESVLASFGSPLVGILAERVFGYQPGTPGKSAEADHKNADALSKAIFSEIAVPVTICCLTYTALYWTYPADRRRAQMAALQAASEDQDDDCEASVVAHAAAADGLDQALLPGTRTG</sequence>
<feature type="transmembrane region" description="Helical" evidence="7">
    <location>
        <begin position="443"/>
        <end position="461"/>
    </location>
</feature>
<dbReference type="PANTHER" id="PTHR23505">
    <property type="entry name" value="SPINSTER"/>
    <property type="match status" value="1"/>
</dbReference>
<keyword evidence="4 7" id="KW-1133">Transmembrane helix</keyword>
<feature type="transmembrane region" description="Helical" evidence="7">
    <location>
        <begin position="321"/>
        <end position="342"/>
    </location>
</feature>
<dbReference type="Gene3D" id="1.20.1250.20">
    <property type="entry name" value="MFS general substrate transporter like domains"/>
    <property type="match status" value="1"/>
</dbReference>
<dbReference type="InterPro" id="IPR011701">
    <property type="entry name" value="MFS"/>
</dbReference>
<dbReference type="GO" id="GO:0022857">
    <property type="term" value="F:transmembrane transporter activity"/>
    <property type="evidence" value="ECO:0007669"/>
    <property type="project" value="InterPro"/>
</dbReference>
<keyword evidence="2" id="KW-0813">Transport</keyword>
<dbReference type="InterPro" id="IPR044770">
    <property type="entry name" value="MFS_spinster-like"/>
</dbReference>
<gene>
    <name evidence="9" type="ORF">PAHAL_9G548600</name>
</gene>
<feature type="transmembrane region" description="Helical" evidence="7">
    <location>
        <begin position="105"/>
        <end position="124"/>
    </location>
</feature>
<proteinExistence type="inferred from homology"/>
<dbReference type="PROSITE" id="PS50850">
    <property type="entry name" value="MFS"/>
    <property type="match status" value="1"/>
</dbReference>
<feature type="domain" description="Major facilitator superfamily (MFS) profile" evidence="8">
    <location>
        <begin position="39"/>
        <end position="465"/>
    </location>
</feature>
<evidence type="ECO:0000256" key="2">
    <source>
        <dbReference type="ARBA" id="ARBA00022448"/>
    </source>
</evidence>
<comment type="similarity">
    <text evidence="6">Belongs to the major facilitator superfamily. Spinster (TC 2.A.1.49) family.</text>
</comment>
<organism evidence="9">
    <name type="scientific">Panicum hallii</name>
    <dbReference type="NCBI Taxonomy" id="206008"/>
    <lineage>
        <taxon>Eukaryota</taxon>
        <taxon>Viridiplantae</taxon>
        <taxon>Streptophyta</taxon>
        <taxon>Embryophyta</taxon>
        <taxon>Tracheophyta</taxon>
        <taxon>Spermatophyta</taxon>
        <taxon>Magnoliopsida</taxon>
        <taxon>Liliopsida</taxon>
        <taxon>Poales</taxon>
        <taxon>Poaceae</taxon>
        <taxon>PACMAD clade</taxon>
        <taxon>Panicoideae</taxon>
        <taxon>Panicodae</taxon>
        <taxon>Paniceae</taxon>
        <taxon>Panicinae</taxon>
        <taxon>Panicum</taxon>
        <taxon>Panicum sect. Panicum</taxon>
    </lineage>
</organism>
<evidence type="ECO:0000256" key="6">
    <source>
        <dbReference type="ARBA" id="ARBA00024338"/>
    </source>
</evidence>
<evidence type="ECO:0000256" key="7">
    <source>
        <dbReference type="SAM" id="Phobius"/>
    </source>
</evidence>
<keyword evidence="5 7" id="KW-0472">Membrane</keyword>
<dbReference type="Proteomes" id="UP000243499">
    <property type="component" value="Chromosome 9"/>
</dbReference>
<evidence type="ECO:0000256" key="4">
    <source>
        <dbReference type="ARBA" id="ARBA00022989"/>
    </source>
</evidence>
<evidence type="ECO:0000256" key="3">
    <source>
        <dbReference type="ARBA" id="ARBA00022692"/>
    </source>
</evidence>
<feature type="transmembrane region" description="Helical" evidence="7">
    <location>
        <begin position="130"/>
        <end position="151"/>
    </location>
</feature>
<evidence type="ECO:0000256" key="1">
    <source>
        <dbReference type="ARBA" id="ARBA00004141"/>
    </source>
</evidence>
<dbReference type="EMBL" id="CM008054">
    <property type="protein sequence ID" value="PAN50813.1"/>
    <property type="molecule type" value="Genomic_DNA"/>
</dbReference>
<dbReference type="SUPFAM" id="SSF103473">
    <property type="entry name" value="MFS general substrate transporter"/>
    <property type="match status" value="1"/>
</dbReference>
<feature type="transmembrane region" description="Helical" evidence="7">
    <location>
        <begin position="198"/>
        <end position="218"/>
    </location>
</feature>
<reference evidence="9" key="1">
    <citation type="submission" date="2018-04" db="EMBL/GenBank/DDBJ databases">
        <title>WGS assembly of Panicum hallii.</title>
        <authorList>
            <person name="Lovell J."/>
            <person name="Jenkins J."/>
            <person name="Lowry D."/>
            <person name="Mamidi S."/>
            <person name="Sreedasyam A."/>
            <person name="Weng X."/>
            <person name="Barry K."/>
            <person name="Bonette J."/>
            <person name="Campitelli B."/>
            <person name="Daum C."/>
            <person name="Gordon S."/>
            <person name="Gould B."/>
            <person name="Lipzen A."/>
            <person name="Macqueen A."/>
            <person name="Palacio-Mejia J."/>
            <person name="Plott C."/>
            <person name="Shakirov E."/>
            <person name="Shu S."/>
            <person name="Yoshinaga Y."/>
            <person name="Zane M."/>
            <person name="Rokhsar D."/>
            <person name="Grimwood J."/>
            <person name="Schmutz J."/>
            <person name="Juenger T."/>
        </authorList>
    </citation>
    <scope>NUCLEOTIDE SEQUENCE [LARGE SCALE GENOMIC DNA]</scope>
    <source>
        <strain evidence="9">FIL2</strain>
    </source>
</reference>